<evidence type="ECO:0000313" key="6">
    <source>
        <dbReference type="EMBL" id="SHH30540.1"/>
    </source>
</evidence>
<keyword evidence="7" id="KW-1185">Reference proteome</keyword>
<dbReference type="InterPro" id="IPR029028">
    <property type="entry name" value="Alpha/beta_knot_MTases"/>
</dbReference>
<dbReference type="STRING" id="947013.SAMN04488109_3616"/>
<keyword evidence="3 6" id="KW-0808">Transferase</keyword>
<evidence type="ECO:0000259" key="4">
    <source>
        <dbReference type="Pfam" id="PF00588"/>
    </source>
</evidence>
<dbReference type="PANTHER" id="PTHR43191">
    <property type="entry name" value="RRNA METHYLTRANSFERASE 3"/>
    <property type="match status" value="1"/>
</dbReference>
<dbReference type="InterPro" id="IPR001537">
    <property type="entry name" value="SpoU_MeTrfase"/>
</dbReference>
<dbReference type="PANTHER" id="PTHR43191:SF2">
    <property type="entry name" value="RRNA METHYLTRANSFERASE 3, MITOCHONDRIAL"/>
    <property type="match status" value="1"/>
</dbReference>
<dbReference type="InterPro" id="IPR029064">
    <property type="entry name" value="Ribosomal_eL30-like_sf"/>
</dbReference>
<keyword evidence="2 6" id="KW-0489">Methyltransferase</keyword>
<evidence type="ECO:0000313" key="7">
    <source>
        <dbReference type="Proteomes" id="UP000184212"/>
    </source>
</evidence>
<evidence type="ECO:0000259" key="5">
    <source>
        <dbReference type="Pfam" id="PF22435"/>
    </source>
</evidence>
<proteinExistence type="inferred from homology"/>
<dbReference type="EMBL" id="FQWQ01000002">
    <property type="protein sequence ID" value="SHH30540.1"/>
    <property type="molecule type" value="Genomic_DNA"/>
</dbReference>
<dbReference type="GO" id="GO:0003723">
    <property type="term" value="F:RNA binding"/>
    <property type="evidence" value="ECO:0007669"/>
    <property type="project" value="InterPro"/>
</dbReference>
<name>A0A1M5RWG6_9BACT</name>
<dbReference type="Proteomes" id="UP000184212">
    <property type="component" value="Unassembled WGS sequence"/>
</dbReference>
<organism evidence="6 7">
    <name type="scientific">Chryseolinea serpens</name>
    <dbReference type="NCBI Taxonomy" id="947013"/>
    <lineage>
        <taxon>Bacteria</taxon>
        <taxon>Pseudomonadati</taxon>
        <taxon>Bacteroidota</taxon>
        <taxon>Cytophagia</taxon>
        <taxon>Cytophagales</taxon>
        <taxon>Fulvivirgaceae</taxon>
        <taxon>Chryseolinea</taxon>
    </lineage>
</organism>
<feature type="domain" description="tRNA/rRNA methyltransferase SpoU type" evidence="4">
    <location>
        <begin position="115"/>
        <end position="253"/>
    </location>
</feature>
<accession>A0A1M5RWG6</accession>
<feature type="domain" description="MRM3-like substrate binding" evidence="5">
    <location>
        <begin position="10"/>
        <end position="96"/>
    </location>
</feature>
<dbReference type="AlphaFoldDB" id="A0A1M5RWG6"/>
<comment type="similarity">
    <text evidence="1">Belongs to the class IV-like SAM-binding methyltransferase superfamily. RNA methyltransferase TrmH family.</text>
</comment>
<reference evidence="6 7" key="1">
    <citation type="submission" date="2016-11" db="EMBL/GenBank/DDBJ databases">
        <authorList>
            <person name="Jaros S."/>
            <person name="Januszkiewicz K."/>
            <person name="Wedrychowicz H."/>
        </authorList>
    </citation>
    <scope>NUCLEOTIDE SEQUENCE [LARGE SCALE GENOMIC DNA]</scope>
    <source>
        <strain evidence="6 7">DSM 24574</strain>
    </source>
</reference>
<dbReference type="GO" id="GO:0032259">
    <property type="term" value="P:methylation"/>
    <property type="evidence" value="ECO:0007669"/>
    <property type="project" value="UniProtKB-KW"/>
</dbReference>
<dbReference type="SUPFAM" id="SSF55315">
    <property type="entry name" value="L30e-like"/>
    <property type="match status" value="1"/>
</dbReference>
<dbReference type="Pfam" id="PF22435">
    <property type="entry name" value="MRM3-like_sub_bind"/>
    <property type="match status" value="1"/>
</dbReference>
<evidence type="ECO:0000256" key="2">
    <source>
        <dbReference type="ARBA" id="ARBA00022603"/>
    </source>
</evidence>
<evidence type="ECO:0000256" key="1">
    <source>
        <dbReference type="ARBA" id="ARBA00007228"/>
    </source>
</evidence>
<evidence type="ECO:0000256" key="3">
    <source>
        <dbReference type="ARBA" id="ARBA00022679"/>
    </source>
</evidence>
<dbReference type="Gene3D" id="3.30.1330.30">
    <property type="match status" value="1"/>
</dbReference>
<protein>
    <submittedName>
        <fullName evidence="6">RNA methyltransferase, TrmH family</fullName>
    </submittedName>
</protein>
<dbReference type="RefSeq" id="WP_073136615.1">
    <property type="nucleotide sequence ID" value="NZ_FQWQ01000002.1"/>
</dbReference>
<sequence length="264" mass="28771">MHPLITSPQNPKIKNVLALEKARERREQNVFIIEGLKELSLAITGGYVFNSVFFCPDIIDAEKILSLVGDEHLLIPVQKAVFEKIAYRESTGGVLAIARQKTHFLGDLQLRPTPLVLILEGVEKPGNLGAVLRTADAAGVDAVIICDPQTDFYNANVIRSSVGCVFTTPVASATSADTIAWLKKNNIAILATYLQASSPYYEVDFRKPSAIVMGTESTGLSDLWVKQADQNIIIPMQGAIDSMNVSTAAAVVVFEAVRQRGFRR</sequence>
<dbReference type="InterPro" id="IPR053888">
    <property type="entry name" value="MRM3-like_sub_bind"/>
</dbReference>
<dbReference type="Pfam" id="PF00588">
    <property type="entry name" value="SpoU_methylase"/>
    <property type="match status" value="1"/>
</dbReference>
<dbReference type="InterPro" id="IPR029026">
    <property type="entry name" value="tRNA_m1G_MTases_N"/>
</dbReference>
<dbReference type="SUPFAM" id="SSF75217">
    <property type="entry name" value="alpha/beta knot"/>
    <property type="match status" value="1"/>
</dbReference>
<dbReference type="GO" id="GO:0006396">
    <property type="term" value="P:RNA processing"/>
    <property type="evidence" value="ECO:0007669"/>
    <property type="project" value="InterPro"/>
</dbReference>
<dbReference type="InterPro" id="IPR051259">
    <property type="entry name" value="rRNA_Methyltransferase"/>
</dbReference>
<dbReference type="OrthoDB" id="9794400at2"/>
<dbReference type="CDD" id="cd18104">
    <property type="entry name" value="SpoU-like_RNA-MTase"/>
    <property type="match status" value="1"/>
</dbReference>
<dbReference type="Gene3D" id="3.40.1280.10">
    <property type="match status" value="1"/>
</dbReference>
<gene>
    <name evidence="6" type="ORF">SAMN04488109_3616</name>
</gene>
<dbReference type="GO" id="GO:0008173">
    <property type="term" value="F:RNA methyltransferase activity"/>
    <property type="evidence" value="ECO:0007669"/>
    <property type="project" value="InterPro"/>
</dbReference>